<dbReference type="InterPro" id="IPR000008">
    <property type="entry name" value="C2_dom"/>
</dbReference>
<gene>
    <name evidence="5" type="primary">LOC106473936</name>
</gene>
<feature type="domain" description="C2" evidence="3">
    <location>
        <begin position="1"/>
        <end position="94"/>
    </location>
</feature>
<dbReference type="InterPro" id="IPR035892">
    <property type="entry name" value="C2_domain_sf"/>
</dbReference>
<dbReference type="RefSeq" id="XP_022258036.1">
    <property type="nucleotide sequence ID" value="XM_022402328.1"/>
</dbReference>
<name>A0ABM1TQ80_LIMPO</name>
<keyword evidence="2" id="KW-0963">Cytoplasm</keyword>
<dbReference type="PROSITE" id="PS50004">
    <property type="entry name" value="C2"/>
    <property type="match status" value="1"/>
</dbReference>
<evidence type="ECO:0000313" key="5">
    <source>
        <dbReference type="RefSeq" id="XP_022258036.1"/>
    </source>
</evidence>
<reference evidence="5" key="1">
    <citation type="submission" date="2025-08" db="UniProtKB">
        <authorList>
            <consortium name="RefSeq"/>
        </authorList>
    </citation>
    <scope>IDENTIFICATION</scope>
    <source>
        <tissue evidence="5">Muscle</tissue>
    </source>
</reference>
<dbReference type="Pfam" id="PF00168">
    <property type="entry name" value="C2"/>
    <property type="match status" value="1"/>
</dbReference>
<sequence length="119" mass="13660">MEGMKLKARSINGQSDPYCEVSMGSQVHKTKVVSNSINPKWNSSMQFLVKDLKQDVLCITVFDRDLFSPNDFLGRTEIRVAEIHKYTKETMGPVTQRLLLYEVETGEVVLKFDLQLFNN</sequence>
<dbReference type="Proteomes" id="UP000694941">
    <property type="component" value="Unplaced"/>
</dbReference>
<dbReference type="Gene3D" id="2.60.40.150">
    <property type="entry name" value="C2 domain"/>
    <property type="match status" value="1"/>
</dbReference>
<evidence type="ECO:0000313" key="4">
    <source>
        <dbReference type="Proteomes" id="UP000694941"/>
    </source>
</evidence>
<accession>A0ABM1TQ80</accession>
<comment type="subcellular location">
    <subcellularLocation>
        <location evidence="1">Cytoplasm</location>
    </subcellularLocation>
</comment>
<dbReference type="InterPro" id="IPR051480">
    <property type="entry name" value="Endocytic_GEF_Adapter"/>
</dbReference>
<evidence type="ECO:0000259" key="3">
    <source>
        <dbReference type="PROSITE" id="PS50004"/>
    </source>
</evidence>
<dbReference type="GeneID" id="106473936"/>
<protein>
    <submittedName>
        <fullName evidence="5">Intersectin-1-like isoform X2</fullName>
    </submittedName>
</protein>
<organism evidence="4 5">
    <name type="scientific">Limulus polyphemus</name>
    <name type="common">Atlantic horseshoe crab</name>
    <dbReference type="NCBI Taxonomy" id="6850"/>
    <lineage>
        <taxon>Eukaryota</taxon>
        <taxon>Metazoa</taxon>
        <taxon>Ecdysozoa</taxon>
        <taxon>Arthropoda</taxon>
        <taxon>Chelicerata</taxon>
        <taxon>Merostomata</taxon>
        <taxon>Xiphosura</taxon>
        <taxon>Limulidae</taxon>
        <taxon>Limulus</taxon>
    </lineage>
</organism>
<dbReference type="PANTHER" id="PTHR46006:SF6">
    <property type="entry name" value="INTERSECTIN-2 ISOFORM X1"/>
    <property type="match status" value="1"/>
</dbReference>
<proteinExistence type="predicted"/>
<evidence type="ECO:0000256" key="2">
    <source>
        <dbReference type="ARBA" id="ARBA00022490"/>
    </source>
</evidence>
<dbReference type="SMART" id="SM00239">
    <property type="entry name" value="C2"/>
    <property type="match status" value="1"/>
</dbReference>
<keyword evidence="4" id="KW-1185">Reference proteome</keyword>
<evidence type="ECO:0000256" key="1">
    <source>
        <dbReference type="ARBA" id="ARBA00004496"/>
    </source>
</evidence>
<dbReference type="PRINTS" id="PR00360">
    <property type="entry name" value="C2DOMAIN"/>
</dbReference>
<dbReference type="PANTHER" id="PTHR46006">
    <property type="entry name" value="RHO GUANINE NUCLEOTIDE EXCHANGE FACTOR AT 64C, ISOFORM A"/>
    <property type="match status" value="1"/>
</dbReference>
<dbReference type="SUPFAM" id="SSF49562">
    <property type="entry name" value="C2 domain (Calcium/lipid-binding domain, CaLB)"/>
    <property type="match status" value="1"/>
</dbReference>